<reference evidence="2" key="1">
    <citation type="submission" date="2018-05" db="EMBL/GenBank/DDBJ databases">
        <authorList>
            <person name="Lanie J.A."/>
            <person name="Ng W.-L."/>
            <person name="Kazmierczak K.M."/>
            <person name="Andrzejewski T.M."/>
            <person name="Davidsen T.M."/>
            <person name="Wayne K.J."/>
            <person name="Tettelin H."/>
            <person name="Glass J.I."/>
            <person name="Rusch D."/>
            <person name="Podicherti R."/>
            <person name="Tsui H.-C.T."/>
            <person name="Winkler M.E."/>
        </authorList>
    </citation>
    <scope>NUCLEOTIDE SEQUENCE</scope>
</reference>
<dbReference type="AlphaFoldDB" id="A0A382WTD5"/>
<organism evidence="2">
    <name type="scientific">marine metagenome</name>
    <dbReference type="NCBI Taxonomy" id="408172"/>
    <lineage>
        <taxon>unclassified sequences</taxon>
        <taxon>metagenomes</taxon>
        <taxon>ecological metagenomes</taxon>
    </lineage>
</organism>
<accession>A0A382WTD5</accession>
<sequence>GQDMWETGSKAYPEFMLGEGEDQK</sequence>
<feature type="non-terminal residue" evidence="2">
    <location>
        <position position="1"/>
    </location>
</feature>
<evidence type="ECO:0000256" key="1">
    <source>
        <dbReference type="SAM" id="MobiDB-lite"/>
    </source>
</evidence>
<name>A0A382WTD5_9ZZZZ</name>
<proteinExistence type="predicted"/>
<evidence type="ECO:0000313" key="2">
    <source>
        <dbReference type="EMBL" id="SVD61850.1"/>
    </source>
</evidence>
<dbReference type="EMBL" id="UINC01162217">
    <property type="protein sequence ID" value="SVD61850.1"/>
    <property type="molecule type" value="Genomic_DNA"/>
</dbReference>
<protein>
    <submittedName>
        <fullName evidence="2">Uncharacterized protein</fullName>
    </submittedName>
</protein>
<gene>
    <name evidence="2" type="ORF">METZ01_LOCUS414704</name>
</gene>
<feature type="region of interest" description="Disordered" evidence="1">
    <location>
        <begin position="1"/>
        <end position="24"/>
    </location>
</feature>